<evidence type="ECO:0000256" key="2">
    <source>
        <dbReference type="ARBA" id="ARBA00008014"/>
    </source>
</evidence>
<evidence type="ECO:0000256" key="9">
    <source>
        <dbReference type="ARBA" id="ARBA00023141"/>
    </source>
</evidence>
<comment type="caution">
    <text evidence="11">Lacks conserved residue(s) required for the propagation of feature annotation.</text>
</comment>
<protein>
    <recommendedName>
        <fullName evidence="3 11">Chorismate synthase</fullName>
        <shortName evidence="11">CS</shortName>
        <ecNumber evidence="3 11">4.2.3.5</ecNumber>
    </recommendedName>
    <alternativeName>
        <fullName evidence="11">5-enolpyruvylshikimate-3-phosphate phospholyase</fullName>
    </alternativeName>
</protein>
<dbReference type="GO" id="GO:0005829">
    <property type="term" value="C:cytosol"/>
    <property type="evidence" value="ECO:0007669"/>
    <property type="project" value="TreeGrafter"/>
</dbReference>
<keyword evidence="7 11" id="KW-0274">FAD</keyword>
<dbReference type="NCBIfam" id="NF003793">
    <property type="entry name" value="PRK05382.1"/>
    <property type="match status" value="1"/>
</dbReference>
<feature type="binding site" evidence="11">
    <location>
        <position position="53"/>
    </location>
    <ligand>
        <name>NADP(+)</name>
        <dbReference type="ChEBI" id="CHEBI:58349"/>
    </ligand>
</feature>
<reference evidence="13 14" key="1">
    <citation type="submission" date="2019-08" db="EMBL/GenBank/DDBJ databases">
        <title>Complete genome sequence of Candidatus Uab amorphum.</title>
        <authorList>
            <person name="Shiratori T."/>
            <person name="Suzuki S."/>
            <person name="Kakizawa Y."/>
            <person name="Ishida K."/>
        </authorList>
    </citation>
    <scope>NUCLEOTIDE SEQUENCE [LARGE SCALE GENOMIC DNA]</scope>
    <source>
        <strain evidence="13 14">SRT547</strain>
    </source>
</reference>
<dbReference type="SUPFAM" id="SSF103263">
    <property type="entry name" value="Chorismate synthase, AroC"/>
    <property type="match status" value="1"/>
</dbReference>
<dbReference type="GO" id="GO:0009073">
    <property type="term" value="P:aromatic amino acid family biosynthetic process"/>
    <property type="evidence" value="ECO:0007669"/>
    <property type="project" value="UniProtKB-KW"/>
</dbReference>
<dbReference type="InterPro" id="IPR020541">
    <property type="entry name" value="Chorismate_synthase_CS"/>
</dbReference>
<feature type="binding site" evidence="11">
    <location>
        <position position="340"/>
    </location>
    <ligand>
        <name>FMN</name>
        <dbReference type="ChEBI" id="CHEBI:58210"/>
    </ligand>
</feature>
<dbReference type="InterPro" id="IPR000453">
    <property type="entry name" value="Chorismate_synth"/>
</dbReference>
<keyword evidence="10 11" id="KW-0456">Lyase</keyword>
<evidence type="ECO:0000256" key="12">
    <source>
        <dbReference type="RuleBase" id="RU000605"/>
    </source>
</evidence>
<evidence type="ECO:0000256" key="5">
    <source>
        <dbReference type="ARBA" id="ARBA00022630"/>
    </source>
</evidence>
<feature type="binding site" evidence="11">
    <location>
        <position position="299"/>
    </location>
    <ligand>
        <name>FMN</name>
        <dbReference type="ChEBI" id="CHEBI:58210"/>
    </ligand>
</feature>
<dbReference type="GO" id="GO:0009423">
    <property type="term" value="P:chorismate biosynthetic process"/>
    <property type="evidence" value="ECO:0007669"/>
    <property type="project" value="UniProtKB-UniRule"/>
</dbReference>
<keyword evidence="14" id="KW-1185">Reference proteome</keyword>
<evidence type="ECO:0000256" key="8">
    <source>
        <dbReference type="ARBA" id="ARBA00022857"/>
    </source>
</evidence>
<comment type="subunit">
    <text evidence="11">Homotetramer.</text>
</comment>
<gene>
    <name evidence="11" type="primary">aroC</name>
    <name evidence="13" type="ORF">UABAM_03005</name>
</gene>
<comment type="function">
    <text evidence="11">Catalyzes the anti-1,4-elimination of the C-3 phosphate and the C-6 proR hydrogen from 5-enolpyruvylshikimate-3-phosphate (EPSP) to yield chorismate, which is the branch point compound that serves as the starting substrate for the three terminal pathways of aromatic amino acid biosynthesis. This reaction introduces a second double bond into the aromatic ring system.</text>
</comment>
<sequence>MMVFLLHKESNDIMIRILTAGESHGPMLTAIIEGVPAGLHITTSDINYDLRRRQKGFGSGGRMRIEKDQIQITSGIVENKTTGGPISLLLENRDYKNWQDREIAPLTTPRPGHADLTGAVKYRYPDLRYSLERASARETAMRVAAGAICKKLLREFSISVGGYVVQLGGVKVKMPPFSLQQCLEVAEKNAVRCPNEEQVEEIEEHIKKAMKAQDTLGGVVEVFAINVPVGLGTYVQYDRRLDAQIAAALMSIPAIKGVEFGSAFDNAKKRGSEVHDEIVLHNDEERVVRKTNRAGGVEGGISNGEPIIVRIAMKPISTVVRGFQSVNLATGKSELTTYERSDFCALPRVVPIAEAMLSIVLANALQQKIGGDSIAEMKPRFENLLSANVKDLHLRNEKWKFNY</sequence>
<keyword evidence="5 11" id="KW-0285">Flavoprotein</keyword>
<dbReference type="PANTHER" id="PTHR21085:SF0">
    <property type="entry name" value="CHORISMATE SYNTHASE"/>
    <property type="match status" value="1"/>
</dbReference>
<evidence type="ECO:0000256" key="1">
    <source>
        <dbReference type="ARBA" id="ARBA00005044"/>
    </source>
</evidence>
<dbReference type="GO" id="GO:0010181">
    <property type="term" value="F:FMN binding"/>
    <property type="evidence" value="ECO:0007669"/>
    <property type="project" value="TreeGrafter"/>
</dbReference>
<dbReference type="PROSITE" id="PS00787">
    <property type="entry name" value="CHORISMATE_SYNTHASE_1"/>
    <property type="match status" value="1"/>
</dbReference>
<dbReference type="NCBIfam" id="TIGR00033">
    <property type="entry name" value="aroC"/>
    <property type="match status" value="1"/>
</dbReference>
<dbReference type="InterPro" id="IPR035904">
    <property type="entry name" value="Chorismate_synth_AroC_sf"/>
</dbReference>
<dbReference type="AlphaFoldDB" id="A0A5S9IMW0"/>
<keyword evidence="9 11" id="KW-0057">Aromatic amino acid biosynthesis</keyword>
<keyword evidence="4 11" id="KW-0028">Amino-acid biosynthesis</keyword>
<dbReference type="GO" id="GO:0004107">
    <property type="term" value="F:chorismate synthase activity"/>
    <property type="evidence" value="ECO:0007669"/>
    <property type="project" value="UniProtKB-UniRule"/>
</dbReference>
<dbReference type="HAMAP" id="MF_00300">
    <property type="entry name" value="Chorismate_synth"/>
    <property type="match status" value="1"/>
</dbReference>
<dbReference type="EC" id="4.2.3.5" evidence="3 11"/>
<keyword evidence="8 11" id="KW-0521">NADP</keyword>
<dbReference type="FunFam" id="3.60.150.10:FF:000002">
    <property type="entry name" value="Chorismate synthase"/>
    <property type="match status" value="1"/>
</dbReference>
<dbReference type="PROSITE" id="PS00788">
    <property type="entry name" value="CHORISMATE_SYNTHASE_2"/>
    <property type="match status" value="1"/>
</dbReference>
<comment type="cofactor">
    <cofactor evidence="11 12">
        <name>FMNH2</name>
        <dbReference type="ChEBI" id="CHEBI:57618"/>
    </cofactor>
    <text evidence="11 12">Reduced FMN (FMNH(2)).</text>
</comment>
<dbReference type="GO" id="GO:0008652">
    <property type="term" value="P:amino acid biosynthetic process"/>
    <property type="evidence" value="ECO:0007669"/>
    <property type="project" value="UniProtKB-KW"/>
</dbReference>
<feature type="binding site" evidence="11">
    <location>
        <begin position="314"/>
        <end position="318"/>
    </location>
    <ligand>
        <name>FMN</name>
        <dbReference type="ChEBI" id="CHEBI:58210"/>
    </ligand>
</feature>
<dbReference type="Gene3D" id="3.60.150.10">
    <property type="entry name" value="Chorismate synthase AroC"/>
    <property type="match status" value="1"/>
</dbReference>
<evidence type="ECO:0000256" key="7">
    <source>
        <dbReference type="ARBA" id="ARBA00022827"/>
    </source>
</evidence>
<dbReference type="EMBL" id="AP019860">
    <property type="protein sequence ID" value="BBM84644.1"/>
    <property type="molecule type" value="Genomic_DNA"/>
</dbReference>
<evidence type="ECO:0000256" key="3">
    <source>
        <dbReference type="ARBA" id="ARBA00013036"/>
    </source>
</evidence>
<dbReference type="PIRSF" id="PIRSF001456">
    <property type="entry name" value="Chorismate_synth"/>
    <property type="match status" value="1"/>
</dbReference>
<feature type="binding site" evidence="11">
    <location>
        <begin position="133"/>
        <end position="135"/>
    </location>
    <ligand>
        <name>FMN</name>
        <dbReference type="ChEBI" id="CHEBI:58210"/>
    </ligand>
</feature>
<name>A0A5S9IMW0_UABAM</name>
<evidence type="ECO:0000313" key="13">
    <source>
        <dbReference type="EMBL" id="BBM84644.1"/>
    </source>
</evidence>
<evidence type="ECO:0000256" key="6">
    <source>
        <dbReference type="ARBA" id="ARBA00022643"/>
    </source>
</evidence>
<evidence type="ECO:0000256" key="4">
    <source>
        <dbReference type="ARBA" id="ARBA00022605"/>
    </source>
</evidence>
<dbReference type="UniPathway" id="UPA00053">
    <property type="reaction ID" value="UER00090"/>
</dbReference>
<organism evidence="13 14">
    <name type="scientific">Uabimicrobium amorphum</name>
    <dbReference type="NCBI Taxonomy" id="2596890"/>
    <lineage>
        <taxon>Bacteria</taxon>
        <taxon>Pseudomonadati</taxon>
        <taxon>Planctomycetota</taxon>
        <taxon>Candidatus Uabimicrobiia</taxon>
        <taxon>Candidatus Uabimicrobiales</taxon>
        <taxon>Candidatus Uabimicrobiaceae</taxon>
        <taxon>Candidatus Uabimicrobium</taxon>
    </lineage>
</organism>
<comment type="catalytic activity">
    <reaction evidence="11 12">
        <text>5-O-(1-carboxyvinyl)-3-phosphoshikimate = chorismate + phosphate</text>
        <dbReference type="Rhea" id="RHEA:21020"/>
        <dbReference type="ChEBI" id="CHEBI:29748"/>
        <dbReference type="ChEBI" id="CHEBI:43474"/>
        <dbReference type="ChEBI" id="CHEBI:57701"/>
        <dbReference type="EC" id="4.2.3.5"/>
    </reaction>
</comment>
<proteinExistence type="inferred from homology"/>
<evidence type="ECO:0000256" key="10">
    <source>
        <dbReference type="ARBA" id="ARBA00023239"/>
    </source>
</evidence>
<evidence type="ECO:0000256" key="11">
    <source>
        <dbReference type="HAMAP-Rule" id="MF_00300"/>
    </source>
</evidence>
<comment type="similarity">
    <text evidence="2 11 12">Belongs to the chorismate synthase family.</text>
</comment>
<dbReference type="Proteomes" id="UP000326354">
    <property type="component" value="Chromosome"/>
</dbReference>
<comment type="pathway">
    <text evidence="1 11 12">Metabolic intermediate biosynthesis; chorismate biosynthesis; chorismate from D-erythrose 4-phosphate and phosphoenolpyruvate: step 7/7.</text>
</comment>
<keyword evidence="6 11" id="KW-0288">FMN</keyword>
<dbReference type="Pfam" id="PF01264">
    <property type="entry name" value="Chorismate_synt"/>
    <property type="match status" value="1"/>
</dbReference>
<evidence type="ECO:0000313" key="14">
    <source>
        <dbReference type="Proteomes" id="UP000326354"/>
    </source>
</evidence>
<dbReference type="CDD" id="cd07304">
    <property type="entry name" value="Chorismate_synthase"/>
    <property type="match status" value="1"/>
</dbReference>
<dbReference type="KEGG" id="uam:UABAM_03005"/>
<accession>A0A5S9IMW0</accession>
<dbReference type="PANTHER" id="PTHR21085">
    <property type="entry name" value="CHORISMATE SYNTHASE"/>
    <property type="match status" value="1"/>
</dbReference>